<dbReference type="EMBL" id="JACTNZ010000007">
    <property type="protein sequence ID" value="KAG5541956.1"/>
    <property type="molecule type" value="Genomic_DNA"/>
</dbReference>
<comment type="caution">
    <text evidence="1">The sequence shown here is derived from an EMBL/GenBank/DDBJ whole genome shotgun (WGS) entry which is preliminary data.</text>
</comment>
<gene>
    <name evidence="1" type="ORF">RHGRI_021698</name>
</gene>
<evidence type="ECO:0000313" key="1">
    <source>
        <dbReference type="EMBL" id="KAG5541956.1"/>
    </source>
</evidence>
<protein>
    <submittedName>
        <fullName evidence="1">Uncharacterized protein</fullName>
    </submittedName>
</protein>
<sequence>MNAMVKKMGFGFVLEVQTKDEIGRMKSLGCDLFAQKKEIMLQKSNRRVFNR</sequence>
<name>A0AAV6JL57_9ERIC</name>
<accession>A0AAV6JL57</accession>
<proteinExistence type="predicted"/>
<evidence type="ECO:0000313" key="2">
    <source>
        <dbReference type="Proteomes" id="UP000823749"/>
    </source>
</evidence>
<organism evidence="1 2">
    <name type="scientific">Rhododendron griersonianum</name>
    <dbReference type="NCBI Taxonomy" id="479676"/>
    <lineage>
        <taxon>Eukaryota</taxon>
        <taxon>Viridiplantae</taxon>
        <taxon>Streptophyta</taxon>
        <taxon>Embryophyta</taxon>
        <taxon>Tracheophyta</taxon>
        <taxon>Spermatophyta</taxon>
        <taxon>Magnoliopsida</taxon>
        <taxon>eudicotyledons</taxon>
        <taxon>Gunneridae</taxon>
        <taxon>Pentapetalae</taxon>
        <taxon>asterids</taxon>
        <taxon>Ericales</taxon>
        <taxon>Ericaceae</taxon>
        <taxon>Ericoideae</taxon>
        <taxon>Rhodoreae</taxon>
        <taxon>Rhododendron</taxon>
    </lineage>
</organism>
<reference evidence="1" key="1">
    <citation type="submission" date="2020-08" db="EMBL/GenBank/DDBJ databases">
        <title>Plant Genome Project.</title>
        <authorList>
            <person name="Zhang R.-G."/>
        </authorList>
    </citation>
    <scope>NUCLEOTIDE SEQUENCE</scope>
    <source>
        <strain evidence="1">WSP0</strain>
        <tissue evidence="1">Leaf</tissue>
    </source>
</reference>
<keyword evidence="2" id="KW-1185">Reference proteome</keyword>
<dbReference type="Proteomes" id="UP000823749">
    <property type="component" value="Chromosome 7"/>
</dbReference>
<dbReference type="AlphaFoldDB" id="A0AAV6JL57"/>